<dbReference type="GO" id="GO:0016491">
    <property type="term" value="F:oxidoreductase activity"/>
    <property type="evidence" value="ECO:0007669"/>
    <property type="project" value="InterPro"/>
</dbReference>
<dbReference type="SMR" id="A0A6P1E8J0"/>
<name>A0A6P1E8J0_LENHI</name>
<dbReference type="InterPro" id="IPR011032">
    <property type="entry name" value="GroES-like_sf"/>
</dbReference>
<organism evidence="2 3">
    <name type="scientific">Lentilactobacillus hilgardii</name>
    <name type="common">Lactobacillus hilgardii</name>
    <dbReference type="NCBI Taxonomy" id="1588"/>
    <lineage>
        <taxon>Bacteria</taxon>
        <taxon>Bacillati</taxon>
        <taxon>Bacillota</taxon>
        <taxon>Bacilli</taxon>
        <taxon>Lactobacillales</taxon>
        <taxon>Lactobacillaceae</taxon>
        <taxon>Lentilactobacillus</taxon>
    </lineage>
</organism>
<dbReference type="Proteomes" id="UP000465035">
    <property type="component" value="Chromosome"/>
</dbReference>
<dbReference type="CDD" id="cd05289">
    <property type="entry name" value="MDR_like_2"/>
    <property type="match status" value="1"/>
</dbReference>
<gene>
    <name evidence="2" type="ORF">GQR93_13250</name>
</gene>
<dbReference type="SUPFAM" id="SSF50129">
    <property type="entry name" value="GroES-like"/>
    <property type="match status" value="1"/>
</dbReference>
<dbReference type="SUPFAM" id="SSF51735">
    <property type="entry name" value="NAD(P)-binding Rossmann-fold domains"/>
    <property type="match status" value="1"/>
</dbReference>
<proteinExistence type="predicted"/>
<evidence type="ECO:0000313" key="3">
    <source>
        <dbReference type="Proteomes" id="UP000465035"/>
    </source>
</evidence>
<accession>A0A6P1E8J0</accession>
<evidence type="ECO:0000313" key="2">
    <source>
        <dbReference type="EMBL" id="QHB53088.1"/>
    </source>
</evidence>
<dbReference type="InterPro" id="IPR013154">
    <property type="entry name" value="ADH-like_N"/>
</dbReference>
<dbReference type="InterPro" id="IPR036291">
    <property type="entry name" value="NAD(P)-bd_dom_sf"/>
</dbReference>
<dbReference type="RefSeq" id="WP_003550453.1">
    <property type="nucleotide sequence ID" value="NZ_CABKOL010000106.1"/>
</dbReference>
<evidence type="ECO:0000259" key="1">
    <source>
        <dbReference type="SMART" id="SM00829"/>
    </source>
</evidence>
<dbReference type="Gene3D" id="3.40.50.720">
    <property type="entry name" value="NAD(P)-binding Rossmann-like Domain"/>
    <property type="match status" value="1"/>
</dbReference>
<dbReference type="Pfam" id="PF08240">
    <property type="entry name" value="ADH_N"/>
    <property type="match status" value="1"/>
</dbReference>
<dbReference type="PANTHER" id="PTHR43482">
    <property type="entry name" value="PROTEIN AST1-RELATED"/>
    <property type="match status" value="1"/>
</dbReference>
<dbReference type="EMBL" id="CP047121">
    <property type="protein sequence ID" value="QHB53088.1"/>
    <property type="molecule type" value="Genomic_DNA"/>
</dbReference>
<dbReference type="InterPro" id="IPR052585">
    <property type="entry name" value="Lipid_raft_assoc_Zn_ADH"/>
</dbReference>
<dbReference type="Gene3D" id="3.90.180.10">
    <property type="entry name" value="Medium-chain alcohol dehydrogenases, catalytic domain"/>
    <property type="match status" value="1"/>
</dbReference>
<reference evidence="2 3" key="1">
    <citation type="submission" date="2019-12" db="EMBL/GenBank/DDBJ databases">
        <title>Lactobacillus hilgardii FLUB.</title>
        <authorList>
            <person name="Gustaw K."/>
        </authorList>
    </citation>
    <scope>NUCLEOTIDE SEQUENCE [LARGE SCALE GENOMIC DNA]</scope>
    <source>
        <strain evidence="2 3">FLUB</strain>
    </source>
</reference>
<feature type="domain" description="Enoyl reductase (ER)" evidence="1">
    <location>
        <begin position="11"/>
        <end position="331"/>
    </location>
</feature>
<sequence>MKAAQLKKYAKDYQLDINDIPTPEISKDEVLVKVKVAAVNPLENLIGTGSVKLIQDYAFPLTMGNELTGVIEKVGQNVETFSVGNAIYTRLPLKKIGAFAEYVAVDANAIGLLPTNLDFVTGAAAPLTGLTAYQGLHEELEAKPGQTVFIPGGSGSFGQMAVPIAKDMGLTVIVSGNAEAKERTLASGADQYFDYQTENYWERLKDVDYVIDTLGPDEFDHELSIIKPGGRLLSLRTGPNKRFAVDRNFPWMKQKLFGVAGAKFDKKAAEKDVEYHFIFVRSSGSQLKDLTKIIEENNIVPAVDPTEFHIEDINDALKLVTSGRPKGKVVIMF</sequence>
<dbReference type="Pfam" id="PF13602">
    <property type="entry name" value="ADH_zinc_N_2"/>
    <property type="match status" value="1"/>
</dbReference>
<dbReference type="InterPro" id="IPR020843">
    <property type="entry name" value="ER"/>
</dbReference>
<dbReference type="PANTHER" id="PTHR43482:SF1">
    <property type="entry name" value="PROTEIN AST1-RELATED"/>
    <property type="match status" value="1"/>
</dbReference>
<protein>
    <submittedName>
        <fullName evidence="2">Zinc-binding dehydrogenase</fullName>
    </submittedName>
</protein>
<dbReference type="AlphaFoldDB" id="A0A6P1E8J0"/>
<dbReference type="SMART" id="SM00829">
    <property type="entry name" value="PKS_ER"/>
    <property type="match status" value="1"/>
</dbReference>
<dbReference type="GeneID" id="69059342"/>